<keyword evidence="2" id="KW-1185">Reference proteome</keyword>
<dbReference type="EMBL" id="JAPVEA010000008">
    <property type="protein sequence ID" value="KAJ5439101.1"/>
    <property type="molecule type" value="Genomic_DNA"/>
</dbReference>
<dbReference type="AlphaFoldDB" id="A0AAD6C0H0"/>
<dbReference type="Proteomes" id="UP001213681">
    <property type="component" value="Unassembled WGS sequence"/>
</dbReference>
<dbReference type="GeneID" id="81603724"/>
<proteinExistence type="predicted"/>
<reference evidence="1" key="1">
    <citation type="submission" date="2022-12" db="EMBL/GenBank/DDBJ databases">
        <authorList>
            <person name="Petersen C."/>
        </authorList>
    </citation>
    <scope>NUCLEOTIDE SEQUENCE</scope>
    <source>
        <strain evidence="1">IBT 16125</strain>
    </source>
</reference>
<gene>
    <name evidence="1" type="ORF">N7458_010099</name>
</gene>
<sequence>MSLVNSRRDEDNEEWIDSFFASGCRGDQTASGNVIHGRISGVARKYPSDSEELSLFHKRVLCCDLQAQDLDLTHGSPHAWLFFVTKTLFQDG</sequence>
<protein>
    <submittedName>
        <fullName evidence="1">Uncharacterized protein</fullName>
    </submittedName>
</protein>
<name>A0AAD6C0H0_9EURO</name>
<evidence type="ECO:0000313" key="1">
    <source>
        <dbReference type="EMBL" id="KAJ5439101.1"/>
    </source>
</evidence>
<organism evidence="1 2">
    <name type="scientific">Penicillium daleae</name>
    <dbReference type="NCBI Taxonomy" id="63821"/>
    <lineage>
        <taxon>Eukaryota</taxon>
        <taxon>Fungi</taxon>
        <taxon>Dikarya</taxon>
        <taxon>Ascomycota</taxon>
        <taxon>Pezizomycotina</taxon>
        <taxon>Eurotiomycetes</taxon>
        <taxon>Eurotiomycetidae</taxon>
        <taxon>Eurotiales</taxon>
        <taxon>Aspergillaceae</taxon>
        <taxon>Penicillium</taxon>
    </lineage>
</organism>
<reference evidence="1" key="2">
    <citation type="journal article" date="2023" name="IMA Fungus">
        <title>Comparative genomic study of the Penicillium genus elucidates a diverse pangenome and 15 lateral gene transfer events.</title>
        <authorList>
            <person name="Petersen C."/>
            <person name="Sorensen T."/>
            <person name="Nielsen M.R."/>
            <person name="Sondergaard T.E."/>
            <person name="Sorensen J.L."/>
            <person name="Fitzpatrick D.A."/>
            <person name="Frisvad J.C."/>
            <person name="Nielsen K.L."/>
        </authorList>
    </citation>
    <scope>NUCLEOTIDE SEQUENCE</scope>
    <source>
        <strain evidence="1">IBT 16125</strain>
    </source>
</reference>
<comment type="caution">
    <text evidence="1">The sequence shown here is derived from an EMBL/GenBank/DDBJ whole genome shotgun (WGS) entry which is preliminary data.</text>
</comment>
<accession>A0AAD6C0H0</accession>
<dbReference type="RefSeq" id="XP_056762330.1">
    <property type="nucleotide sequence ID" value="XM_056913481.1"/>
</dbReference>
<evidence type="ECO:0000313" key="2">
    <source>
        <dbReference type="Proteomes" id="UP001213681"/>
    </source>
</evidence>